<dbReference type="PROSITE" id="PS50931">
    <property type="entry name" value="HTH_LYSR"/>
    <property type="match status" value="1"/>
</dbReference>
<dbReference type="Gene3D" id="1.10.10.10">
    <property type="entry name" value="Winged helix-like DNA-binding domain superfamily/Winged helix DNA-binding domain"/>
    <property type="match status" value="1"/>
</dbReference>
<dbReference type="Proteomes" id="UP000239477">
    <property type="component" value="Chromosome"/>
</dbReference>
<dbReference type="InterPro" id="IPR036390">
    <property type="entry name" value="WH_DNA-bd_sf"/>
</dbReference>
<dbReference type="PANTHER" id="PTHR30537">
    <property type="entry name" value="HTH-TYPE TRANSCRIPTIONAL REGULATOR"/>
    <property type="match status" value="1"/>
</dbReference>
<proteinExistence type="inferred from homology"/>
<organism evidence="6 7">
    <name type="scientific">Achromobacter spanius</name>
    <dbReference type="NCBI Taxonomy" id="217203"/>
    <lineage>
        <taxon>Bacteria</taxon>
        <taxon>Pseudomonadati</taxon>
        <taxon>Pseudomonadota</taxon>
        <taxon>Betaproteobacteria</taxon>
        <taxon>Burkholderiales</taxon>
        <taxon>Alcaligenaceae</taxon>
        <taxon>Achromobacter</taxon>
    </lineage>
</organism>
<evidence type="ECO:0000256" key="4">
    <source>
        <dbReference type="ARBA" id="ARBA00023163"/>
    </source>
</evidence>
<dbReference type="Gene3D" id="3.40.190.290">
    <property type="match status" value="1"/>
</dbReference>
<keyword evidence="3" id="KW-0238">DNA-binding</keyword>
<evidence type="ECO:0000313" key="6">
    <source>
        <dbReference type="EMBL" id="AVJ27486.1"/>
    </source>
</evidence>
<dbReference type="PANTHER" id="PTHR30537:SF72">
    <property type="entry name" value="LYSR FAMILY TRANSCRIPTIONAL REGULATOR"/>
    <property type="match status" value="1"/>
</dbReference>
<sequence length="303" mass="33424">MDRFQEMQVFVRIAERGSFTKASDDLRIPRATVTNLIKRMEARLGARLLDRTTRQVRLTHDGEAHYQRCVRLLADLEEADAAFLDKAPKGLLRVNAQGTLARFFVMPGLPDFLQRYPDIALHLGEDDRLVDLVREGVDCVLRAGVPQDSTLAGRTIAQMPQVTVASPAYLARHGVPDTVQALERHLAVDYVSSVTGRAVPLDFLVDGRCVQVRPRAVVSVSGAELYTSAALAGLGLVQVPRYRVERELAAGHLKIVLPHAPPAPMPVSVLTPQNRQVPARVRVFTQWLAGVFAAAFDQTMPVR</sequence>
<dbReference type="GO" id="GO:0043565">
    <property type="term" value="F:sequence-specific DNA binding"/>
    <property type="evidence" value="ECO:0007669"/>
    <property type="project" value="TreeGrafter"/>
</dbReference>
<dbReference type="InterPro" id="IPR005119">
    <property type="entry name" value="LysR_subst-bd"/>
</dbReference>
<gene>
    <name evidence="6" type="ORF">CLM73_10415</name>
</gene>
<keyword evidence="2" id="KW-0805">Transcription regulation</keyword>
<dbReference type="GO" id="GO:0003700">
    <property type="term" value="F:DNA-binding transcription factor activity"/>
    <property type="evidence" value="ECO:0007669"/>
    <property type="project" value="InterPro"/>
</dbReference>
<name>A0A2S0I615_9BURK</name>
<keyword evidence="7" id="KW-1185">Reference proteome</keyword>
<dbReference type="EMBL" id="CP023270">
    <property type="protein sequence ID" value="AVJ27486.1"/>
    <property type="molecule type" value="Genomic_DNA"/>
</dbReference>
<evidence type="ECO:0000313" key="7">
    <source>
        <dbReference type="Proteomes" id="UP000239477"/>
    </source>
</evidence>
<dbReference type="SUPFAM" id="SSF53850">
    <property type="entry name" value="Periplasmic binding protein-like II"/>
    <property type="match status" value="1"/>
</dbReference>
<dbReference type="OrthoDB" id="9076738at2"/>
<comment type="similarity">
    <text evidence="1">Belongs to the LysR transcriptional regulatory family.</text>
</comment>
<dbReference type="InterPro" id="IPR000847">
    <property type="entry name" value="LysR_HTH_N"/>
</dbReference>
<evidence type="ECO:0000256" key="2">
    <source>
        <dbReference type="ARBA" id="ARBA00023015"/>
    </source>
</evidence>
<dbReference type="FunFam" id="1.10.10.10:FF:000001">
    <property type="entry name" value="LysR family transcriptional regulator"/>
    <property type="match status" value="1"/>
</dbReference>
<dbReference type="Pfam" id="PF00126">
    <property type="entry name" value="HTH_1"/>
    <property type="match status" value="1"/>
</dbReference>
<protein>
    <submittedName>
        <fullName evidence="6">LysR family transcriptional regulator</fullName>
    </submittedName>
</protein>
<evidence type="ECO:0000256" key="3">
    <source>
        <dbReference type="ARBA" id="ARBA00023125"/>
    </source>
</evidence>
<dbReference type="RefSeq" id="WP_105238361.1">
    <property type="nucleotide sequence ID" value="NZ_CP023270.1"/>
</dbReference>
<accession>A0A2S0I615</accession>
<reference evidence="6 7" key="1">
    <citation type="submission" date="2017-09" db="EMBL/GenBank/DDBJ databases">
        <title>Genomic, metabolic, and phenotypic characteristics of bacterial isolates from the natural microbiome of the model nematode Caenorhabditis elegans.</title>
        <authorList>
            <person name="Zimmermann J."/>
            <person name="Obeng N."/>
            <person name="Yang W."/>
            <person name="Obeng O."/>
            <person name="Kissoyan K."/>
            <person name="Pees B."/>
            <person name="Dirksen P."/>
            <person name="Hoppner M."/>
            <person name="Franke A."/>
            <person name="Rosenstiel P."/>
            <person name="Leippe M."/>
            <person name="Dierking K."/>
            <person name="Kaleta C."/>
            <person name="Schulenburg H."/>
        </authorList>
    </citation>
    <scope>NUCLEOTIDE SEQUENCE [LARGE SCALE GENOMIC DNA]</scope>
    <source>
        <strain evidence="6 7">MYb73</strain>
    </source>
</reference>
<dbReference type="GO" id="GO:0006351">
    <property type="term" value="P:DNA-templated transcription"/>
    <property type="evidence" value="ECO:0007669"/>
    <property type="project" value="TreeGrafter"/>
</dbReference>
<dbReference type="InterPro" id="IPR036388">
    <property type="entry name" value="WH-like_DNA-bd_sf"/>
</dbReference>
<keyword evidence="4" id="KW-0804">Transcription</keyword>
<dbReference type="InterPro" id="IPR058163">
    <property type="entry name" value="LysR-type_TF_proteobact-type"/>
</dbReference>
<feature type="domain" description="HTH lysR-type" evidence="5">
    <location>
        <begin position="1"/>
        <end position="59"/>
    </location>
</feature>
<dbReference type="CDD" id="cd08472">
    <property type="entry name" value="PBP2_CrgA_like_3"/>
    <property type="match status" value="1"/>
</dbReference>
<evidence type="ECO:0000256" key="1">
    <source>
        <dbReference type="ARBA" id="ARBA00009437"/>
    </source>
</evidence>
<evidence type="ECO:0000259" key="5">
    <source>
        <dbReference type="PROSITE" id="PS50931"/>
    </source>
</evidence>
<dbReference type="SUPFAM" id="SSF46785">
    <property type="entry name" value="Winged helix' DNA-binding domain"/>
    <property type="match status" value="1"/>
</dbReference>
<dbReference type="Pfam" id="PF03466">
    <property type="entry name" value="LysR_substrate"/>
    <property type="match status" value="1"/>
</dbReference>
<dbReference type="AlphaFoldDB" id="A0A2S0I615"/>